<accession>A0A2K9VAH2</accession>
<evidence type="ECO:0000313" key="2">
    <source>
        <dbReference type="Proteomes" id="UP000241603"/>
    </source>
</evidence>
<protein>
    <submittedName>
        <fullName evidence="1">RIIB lysis inhibitor</fullName>
    </submittedName>
</protein>
<dbReference type="Proteomes" id="UP000241603">
    <property type="component" value="Segment"/>
</dbReference>
<reference evidence="1 2" key="1">
    <citation type="submission" date="2018-01" db="EMBL/GenBank/DDBJ databases">
        <title>Complete genome of Klebsiella pneumoniae bacteriophage vB_KpnM_KpS110.</title>
        <authorList>
            <person name="Verevkin V.V."/>
            <person name="Solovieva E.V."/>
            <person name="Krasilnikova V.M."/>
            <person name="Kislichkina A.A."/>
            <person name="Volozhantsev N.V."/>
        </authorList>
    </citation>
    <scope>NUCLEOTIDE SEQUENCE [LARGE SCALE GENOMIC DNA]</scope>
</reference>
<name>A0A2K9VAH2_9CAUD</name>
<dbReference type="Gene3D" id="1.10.10.60">
    <property type="entry name" value="Homeodomain-like"/>
    <property type="match status" value="1"/>
</dbReference>
<dbReference type="EMBL" id="MG770379">
    <property type="protein sequence ID" value="AUV59196.1"/>
    <property type="molecule type" value="Genomic_DNA"/>
</dbReference>
<keyword evidence="2" id="KW-1185">Reference proteome</keyword>
<gene>
    <name evidence="1" type="ORF">kps110_080</name>
</gene>
<sequence>MTATEKSILRMLKDGKSQNSIANELGVPRSMVQRVSDQELGVDPASLKSLTTEQIELIQSQSQAGESNTTLASAYGVSTKTIARALMVRIIKQANNITVISPIKESDATKEFEVLEGGVAVYEKDDEEWYVGKFMENHGQFLCLRYTDDSSYAGIKAAMIPRDQLKPSESSDKFNSKDDGDKIVALAEVASALVDGYKGETSEITVILPDEDTYPMRGSMDARRRVGYYDCILGRTLRLALSSVSFKVKLKETQQIGDKQTKAEFGDKELSVFLNEHQIMILPESVVIVIDGKPETITTSHQSYDRIVEAIKSRDIKLAYTLMKPREAIEKFATGLVDISNNRVRWSGHDITGTSVAKRILTLMLRGDYSNMQRLTNFLDKMFQNPSSSLVQSGRIYEFMAYSDIEIAEDGDIILYKSVRGNYMDKHSGTIDNTPGTIVRMARSFVNDDNKDLCSYGLHVCSLAYLKQCFGHLGQRVVRCKLNPKDIVSITDDYKSSKIRCCEYLVLDDYTTEYNRQHKSIDVEGLYR</sequence>
<proteinExistence type="predicted"/>
<organism evidence="1 2">
    <name type="scientific">Klebsiella phage vB_KpnM_KpS110</name>
    <dbReference type="NCBI Taxonomy" id="2079262"/>
    <lineage>
        <taxon>Viruses</taxon>
        <taxon>Duplodnaviria</taxon>
        <taxon>Heunggongvirae</taxon>
        <taxon>Uroviricota</taxon>
        <taxon>Caudoviricetes</taxon>
        <taxon>Pantevenvirales</taxon>
        <taxon>Ackermannviridae</taxon>
        <taxon>Taipeivirus</taxon>
        <taxon>Taipeivirus KpS110</taxon>
    </lineage>
</organism>
<evidence type="ECO:0000313" key="1">
    <source>
        <dbReference type="EMBL" id="AUV59196.1"/>
    </source>
</evidence>